<dbReference type="CDD" id="cd07989">
    <property type="entry name" value="LPLAT_AGPAT-like"/>
    <property type="match status" value="1"/>
</dbReference>
<dbReference type="GO" id="GO:0006654">
    <property type="term" value="P:phosphatidic acid biosynthetic process"/>
    <property type="evidence" value="ECO:0007669"/>
    <property type="project" value="TreeGrafter"/>
</dbReference>
<keyword evidence="2 4" id="KW-0012">Acyltransferase</keyword>
<dbReference type="Proteomes" id="UP000265800">
    <property type="component" value="Unassembled WGS sequence"/>
</dbReference>
<gene>
    <name evidence="4" type="ORF">Mlute_02900</name>
</gene>
<proteinExistence type="predicted"/>
<evidence type="ECO:0000256" key="2">
    <source>
        <dbReference type="ARBA" id="ARBA00023315"/>
    </source>
</evidence>
<keyword evidence="5" id="KW-1185">Reference proteome</keyword>
<dbReference type="PANTHER" id="PTHR10434">
    <property type="entry name" value="1-ACYL-SN-GLYCEROL-3-PHOSPHATE ACYLTRANSFERASE"/>
    <property type="match status" value="1"/>
</dbReference>
<dbReference type="SUPFAM" id="SSF69593">
    <property type="entry name" value="Glycerol-3-phosphate (1)-acyltransferase"/>
    <property type="match status" value="1"/>
</dbReference>
<reference evidence="4 5" key="1">
    <citation type="submission" date="2018-08" db="EMBL/GenBank/DDBJ databases">
        <title>Meiothermus luteus KCTC 52599 genome sequencing project.</title>
        <authorList>
            <person name="Da Costa M.S."/>
            <person name="Albuquerque L."/>
            <person name="Raposo P."/>
            <person name="Froufe H.J.C."/>
            <person name="Barroso C.S."/>
            <person name="Egas C."/>
        </authorList>
    </citation>
    <scope>NUCLEOTIDE SEQUENCE [LARGE SCALE GENOMIC DNA]</scope>
    <source>
        <strain evidence="4 5">KCTC 52599</strain>
    </source>
</reference>
<name>A0A399EAV9_9DEIN</name>
<evidence type="ECO:0000313" key="5">
    <source>
        <dbReference type="Proteomes" id="UP000265800"/>
    </source>
</evidence>
<dbReference type="PANTHER" id="PTHR10434:SF9">
    <property type="entry name" value="PHOSPHOLIPID_GLYCEROL ACYLTRANSFERASE DOMAIN-CONTAINING PROTEIN"/>
    <property type="match status" value="1"/>
</dbReference>
<protein>
    <submittedName>
        <fullName evidence="4">1-acylglycerol-3-phosphate O-acyltransferase</fullName>
    </submittedName>
</protein>
<dbReference type="GO" id="GO:0003841">
    <property type="term" value="F:1-acylglycerol-3-phosphate O-acyltransferase activity"/>
    <property type="evidence" value="ECO:0007669"/>
    <property type="project" value="TreeGrafter"/>
</dbReference>
<dbReference type="AlphaFoldDB" id="A0A399EAV9"/>
<evidence type="ECO:0000313" key="4">
    <source>
        <dbReference type="EMBL" id="RIH80956.1"/>
    </source>
</evidence>
<feature type="domain" description="Phospholipid/glycerol acyltransferase" evidence="3">
    <location>
        <begin position="43"/>
        <end position="148"/>
    </location>
</feature>
<comment type="caution">
    <text evidence="4">The sequence shown here is derived from an EMBL/GenBank/DDBJ whole genome shotgun (WGS) entry which is preliminary data.</text>
</comment>
<keyword evidence="1 4" id="KW-0808">Transferase</keyword>
<evidence type="ECO:0000259" key="3">
    <source>
        <dbReference type="SMART" id="SM00563"/>
    </source>
</evidence>
<dbReference type="InterPro" id="IPR002123">
    <property type="entry name" value="Plipid/glycerol_acylTrfase"/>
</dbReference>
<dbReference type="SMART" id="SM00563">
    <property type="entry name" value="PlsC"/>
    <property type="match status" value="1"/>
</dbReference>
<organism evidence="4 5">
    <name type="scientific">Meiothermus luteus</name>
    <dbReference type="NCBI Taxonomy" id="2026184"/>
    <lineage>
        <taxon>Bacteria</taxon>
        <taxon>Thermotogati</taxon>
        <taxon>Deinococcota</taxon>
        <taxon>Deinococci</taxon>
        <taxon>Thermales</taxon>
        <taxon>Thermaceae</taxon>
        <taxon>Meiothermus</taxon>
    </lineage>
</organism>
<sequence>MVGSELRPVHRLLRYGFHLLFGRSLRRGLRGVWTRGALPEGACVLASNHHSWWDSYLLPVLLSRSGRPFRVMVGEPRIREFPFFGYLETVSAARPREALRALGRGEALLVFPEGELRPPGPLGALRPGAVWLARRAGVGLVPVASRVVLRGHEFPEAYLVFGEPVEPEPGLLGRALGEALGFLDELVRTSPAEAPLPGFSLALPGRRSTHERMARWGAWLGRLVGGGG</sequence>
<dbReference type="Pfam" id="PF01553">
    <property type="entry name" value="Acyltransferase"/>
    <property type="match status" value="1"/>
</dbReference>
<dbReference type="EMBL" id="QWKZ01000200">
    <property type="protein sequence ID" value="RIH80956.1"/>
    <property type="molecule type" value="Genomic_DNA"/>
</dbReference>
<evidence type="ECO:0000256" key="1">
    <source>
        <dbReference type="ARBA" id="ARBA00022679"/>
    </source>
</evidence>
<accession>A0A399EAV9</accession>
<dbReference type="RefSeq" id="WP_245959008.1">
    <property type="nucleotide sequence ID" value="NZ_QWKZ01000200.1"/>
</dbReference>